<comment type="caution">
    <text evidence="3">The sequence shown here is derived from an EMBL/GenBank/DDBJ whole genome shotgun (WGS) entry which is preliminary data.</text>
</comment>
<dbReference type="Pfam" id="PF03235">
    <property type="entry name" value="GmrSD_N"/>
    <property type="match status" value="1"/>
</dbReference>
<reference evidence="3 4" key="1">
    <citation type="submission" date="2019-09" db="EMBL/GenBank/DDBJ databases">
        <title>Draft genome sequence of Psychrobacter nivimaris LAMA 639, in search for biotechnological relevant genes.</title>
        <authorList>
            <person name="Lima A.O.S."/>
            <person name="Staloch B.E.K."/>
            <person name="Freitas R.C."/>
            <person name="Niero H."/>
            <person name="Silva M.A.C."/>
        </authorList>
    </citation>
    <scope>NUCLEOTIDE SEQUENCE [LARGE SCALE GENOMIC DNA]</scope>
    <source>
        <strain evidence="3 4">LAMA 639</strain>
    </source>
</reference>
<evidence type="ECO:0000259" key="1">
    <source>
        <dbReference type="Pfam" id="PF03235"/>
    </source>
</evidence>
<evidence type="ECO:0000313" key="3">
    <source>
        <dbReference type="EMBL" id="KAF0567474.1"/>
    </source>
</evidence>
<feature type="domain" description="GmrSD restriction endonucleases C-terminal" evidence="2">
    <location>
        <begin position="424"/>
        <end position="553"/>
    </location>
</feature>
<dbReference type="InterPro" id="IPR011089">
    <property type="entry name" value="GmrSD_C"/>
</dbReference>
<protein>
    <recommendedName>
        <fullName evidence="5">RloF</fullName>
    </recommendedName>
</protein>
<accession>A0A6N7BUY8</accession>
<dbReference type="Proteomes" id="UP000471465">
    <property type="component" value="Unassembled WGS sequence"/>
</dbReference>
<dbReference type="AlphaFoldDB" id="A0A6N7BUY8"/>
<evidence type="ECO:0008006" key="5">
    <source>
        <dbReference type="Google" id="ProtNLM"/>
    </source>
</evidence>
<dbReference type="InterPro" id="IPR004919">
    <property type="entry name" value="GmrSD_N"/>
</dbReference>
<proteinExistence type="predicted"/>
<dbReference type="RefSeq" id="WP_160023661.1">
    <property type="nucleotide sequence ID" value="NZ_VZIZ01000045.1"/>
</dbReference>
<evidence type="ECO:0000259" key="2">
    <source>
        <dbReference type="Pfam" id="PF07510"/>
    </source>
</evidence>
<keyword evidence="4" id="KW-1185">Reference proteome</keyword>
<feature type="domain" description="GmrSD restriction endonucleases N-terminal" evidence="1">
    <location>
        <begin position="12"/>
        <end position="231"/>
    </location>
</feature>
<evidence type="ECO:0000313" key="4">
    <source>
        <dbReference type="Proteomes" id="UP000471465"/>
    </source>
</evidence>
<gene>
    <name evidence="3" type="ORF">FQV37_2184</name>
</gene>
<organism evidence="3 4">
    <name type="scientific">Psychrobacter nivimaris</name>
    <dbReference type="NCBI Taxonomy" id="281738"/>
    <lineage>
        <taxon>Bacteria</taxon>
        <taxon>Pseudomonadati</taxon>
        <taxon>Pseudomonadota</taxon>
        <taxon>Gammaproteobacteria</taxon>
        <taxon>Moraxellales</taxon>
        <taxon>Moraxellaceae</taxon>
        <taxon>Psychrobacter</taxon>
    </lineage>
</organism>
<dbReference type="Pfam" id="PF07510">
    <property type="entry name" value="GmrSD_C"/>
    <property type="match status" value="1"/>
</dbReference>
<sequence length="567" mass="66440">MSKSLSGADYPLSKIFSSDFEYVIPSYQRPYAWIIDQASELFEDLYSFYKAEPDEEYFLGSIVLIKEEGIPQAEVIDGQQRLTTLTILLAVLAAKMQGKQRETLYQYILEPGNEFEGLESKARLTVRKRDQEFFLNYVQGLNFNELFELDEVALDNESRLNIKRNSKLFYEYARKYLKDDPNLIKGFVAFLLQKCYLVAVSTPNQKSAFRIFSVMNSRGLDLQPTDIIKADTIGQLTSEEIQESYNERWEDMEVELGRSRFNDLFSYVRMIYAKEKAKRSLLEEFREHVLNENSSPEVLISDVLEPYANALSIVKSSSYEAVSHSEAVNRYLRWLNRIDNSDWIPVAIRFIATKKDQPEYVAWFFERLERLAAFMHICAYNINERIERYNKVLNALELEHTIESPVQDVELSEGEKKKMLIALDSNIYELTPRRRNYLMLRLDAFVSDGAATYDPTVLTIEHVLPQTVNSESEWASWWPVLEDRKEWIHKIANLVPLNRRRNSQAQNYDFDKKKKAYFLGKKGVSSYALTTQVINYQQWTPQDLAHRQRELIEILSENWRLVDHQSM</sequence>
<dbReference type="PANTHER" id="PTHR35149">
    <property type="entry name" value="SLL5132 PROTEIN"/>
    <property type="match status" value="1"/>
</dbReference>
<name>A0A6N7BUY8_9GAMM</name>
<dbReference type="PANTHER" id="PTHR35149:SF2">
    <property type="entry name" value="DUF262 DOMAIN-CONTAINING PROTEIN"/>
    <property type="match status" value="1"/>
</dbReference>
<dbReference type="EMBL" id="VZIZ01000045">
    <property type="protein sequence ID" value="KAF0567474.1"/>
    <property type="molecule type" value="Genomic_DNA"/>
</dbReference>